<keyword evidence="8 11" id="KW-0406">Ion transport</keyword>
<organism evidence="15">
    <name type="scientific">Saccoglossus kowalevskii</name>
    <name type="common">Acorn worm</name>
    <dbReference type="NCBI Taxonomy" id="10224"/>
    <lineage>
        <taxon>Eukaryota</taxon>
        <taxon>Metazoa</taxon>
        <taxon>Hemichordata</taxon>
        <taxon>Enteropneusta</taxon>
        <taxon>Harrimaniidae</taxon>
        <taxon>Saccoglossus</taxon>
    </lineage>
</organism>
<keyword evidence="4" id="KW-1003">Cell membrane</keyword>
<evidence type="ECO:0000259" key="14">
    <source>
        <dbReference type="Pfam" id="PF02932"/>
    </source>
</evidence>
<proteinExistence type="evidence at transcript level"/>
<dbReference type="SUPFAM" id="SSF90112">
    <property type="entry name" value="Neurotransmitter-gated ion-channel transmembrane pore"/>
    <property type="match status" value="1"/>
</dbReference>
<dbReference type="NCBIfam" id="TIGR00860">
    <property type="entry name" value="LIC"/>
    <property type="match status" value="1"/>
</dbReference>
<dbReference type="InterPro" id="IPR006201">
    <property type="entry name" value="Neur_channel"/>
</dbReference>
<feature type="transmembrane region" description="Helical" evidence="11">
    <location>
        <begin position="297"/>
        <end position="316"/>
    </location>
</feature>
<evidence type="ECO:0000256" key="1">
    <source>
        <dbReference type="ARBA" id="ARBA00004141"/>
    </source>
</evidence>
<dbReference type="FunFam" id="2.70.170.10:FF:000014">
    <property type="entry name" value="Glycine receptor subunit beta"/>
    <property type="match status" value="1"/>
</dbReference>
<feature type="chain" id="PRO_5003024190" evidence="12 17">
    <location>
        <begin position="41"/>
        <end position="450"/>
    </location>
</feature>
<dbReference type="GO" id="GO:0005886">
    <property type="term" value="C:plasma membrane"/>
    <property type="evidence" value="ECO:0007669"/>
    <property type="project" value="UniProtKB-SubCell"/>
</dbReference>
<dbReference type="GO" id="GO:0004888">
    <property type="term" value="F:transmembrane signaling receptor activity"/>
    <property type="evidence" value="ECO:0007669"/>
    <property type="project" value="InterPro"/>
</dbReference>
<dbReference type="GO" id="GO:0005230">
    <property type="term" value="F:extracellular ligand-gated monoatomic ion channel activity"/>
    <property type="evidence" value="ECO:0007669"/>
    <property type="project" value="InterPro"/>
</dbReference>
<dbReference type="Gene3D" id="1.20.58.390">
    <property type="entry name" value="Neurotransmitter-gated ion-channel transmembrane domain"/>
    <property type="match status" value="1"/>
</dbReference>
<dbReference type="EMBL" id="GU076008">
    <property type="protein sequence ID" value="ACY92537.1"/>
    <property type="molecule type" value="mRNA"/>
</dbReference>
<reference evidence="17" key="2">
    <citation type="submission" date="2025-05" db="UniProtKB">
        <authorList>
            <consortium name="RefSeq"/>
        </authorList>
    </citation>
    <scope>IDENTIFICATION</scope>
</reference>
<dbReference type="InterPro" id="IPR006029">
    <property type="entry name" value="Neurotrans-gated_channel_TM"/>
</dbReference>
<dbReference type="InterPro" id="IPR036719">
    <property type="entry name" value="Neuro-gated_channel_TM_sf"/>
</dbReference>
<evidence type="ECO:0000256" key="8">
    <source>
        <dbReference type="ARBA" id="ARBA00023065"/>
    </source>
</evidence>
<feature type="domain" description="Neurotransmitter-gated ion-channel transmembrane" evidence="14">
    <location>
        <begin position="274"/>
        <end position="366"/>
    </location>
</feature>
<evidence type="ECO:0000259" key="13">
    <source>
        <dbReference type="Pfam" id="PF02931"/>
    </source>
</evidence>
<feature type="domain" description="Neurotransmitter-gated ion-channel ligand-binding" evidence="13">
    <location>
        <begin position="63"/>
        <end position="256"/>
    </location>
</feature>
<accession>D1LX31</accession>
<dbReference type="InterPro" id="IPR006202">
    <property type="entry name" value="Neur_chan_lig-bd"/>
</dbReference>
<dbReference type="Pfam" id="PF02932">
    <property type="entry name" value="Neur_chan_memb"/>
    <property type="match status" value="1"/>
</dbReference>
<dbReference type="PRINTS" id="PR00252">
    <property type="entry name" value="NRIONCHANNEL"/>
</dbReference>
<keyword evidence="10 11" id="KW-0407">Ion channel</keyword>
<evidence type="ECO:0000256" key="10">
    <source>
        <dbReference type="ARBA" id="ARBA00023303"/>
    </source>
</evidence>
<dbReference type="Proteomes" id="UP000694865">
    <property type="component" value="Unplaced"/>
</dbReference>
<keyword evidence="5 11" id="KW-0812">Transmembrane</keyword>
<name>D1LX31_SACKO</name>
<dbReference type="PROSITE" id="PS00236">
    <property type="entry name" value="NEUROTR_ION_CHANNEL"/>
    <property type="match status" value="1"/>
</dbReference>
<protein>
    <submittedName>
        <fullName evidence="15 17">Glycine receptor alpha 3 subunit-like protein</fullName>
    </submittedName>
</protein>
<comment type="similarity">
    <text evidence="11">Belongs to the ligand-gated ion channel (TC 1.A.9) family.</text>
</comment>
<evidence type="ECO:0000256" key="2">
    <source>
        <dbReference type="ARBA" id="ARBA00004236"/>
    </source>
</evidence>
<comment type="subcellular location">
    <subcellularLocation>
        <location evidence="2">Cell membrane</location>
    </subcellularLocation>
    <subcellularLocation>
        <location evidence="1">Membrane</location>
        <topology evidence="1">Multi-pass membrane protein</topology>
    </subcellularLocation>
</comment>
<feature type="transmembrane region" description="Helical" evidence="11">
    <location>
        <begin position="418"/>
        <end position="438"/>
    </location>
</feature>
<dbReference type="Gene3D" id="2.70.170.10">
    <property type="entry name" value="Neurotransmitter-gated ion-channel ligand-binding domain"/>
    <property type="match status" value="1"/>
</dbReference>
<evidence type="ECO:0000256" key="11">
    <source>
        <dbReference type="RuleBase" id="RU000687"/>
    </source>
</evidence>
<dbReference type="KEGG" id="sko:100313621"/>
<dbReference type="InterPro" id="IPR006028">
    <property type="entry name" value="GABAA/Glycine_rcpt"/>
</dbReference>
<keyword evidence="6 12" id="KW-0732">Signal</keyword>
<dbReference type="SUPFAM" id="SSF63712">
    <property type="entry name" value="Nicotinic receptor ligand binding domain-like"/>
    <property type="match status" value="1"/>
</dbReference>
<evidence type="ECO:0000256" key="9">
    <source>
        <dbReference type="ARBA" id="ARBA00023136"/>
    </source>
</evidence>
<reference evidence="15" key="1">
    <citation type="submission" date="2009-10" db="EMBL/GenBank/DDBJ databases">
        <authorList>
            <person name="Freeman R.M.Jr."/>
            <person name="Wu M.M."/>
            <person name="Gerhart J.J."/>
        </authorList>
    </citation>
    <scope>NUCLEOTIDE SEQUENCE</scope>
</reference>
<keyword evidence="9 11" id="KW-0472">Membrane</keyword>
<dbReference type="PANTHER" id="PTHR18945">
    <property type="entry name" value="NEUROTRANSMITTER GATED ION CHANNEL"/>
    <property type="match status" value="1"/>
</dbReference>
<keyword evidence="3 11" id="KW-0813">Transport</keyword>
<evidence type="ECO:0000256" key="5">
    <source>
        <dbReference type="ARBA" id="ARBA00022692"/>
    </source>
</evidence>
<keyword evidence="16" id="KW-1185">Reference proteome</keyword>
<dbReference type="InterPro" id="IPR038050">
    <property type="entry name" value="Neuro_actylchol_rec"/>
</dbReference>
<dbReference type="PRINTS" id="PR00253">
    <property type="entry name" value="GABAARECEPTR"/>
</dbReference>
<dbReference type="CDD" id="cd19049">
    <property type="entry name" value="LGIC_TM_anion"/>
    <property type="match status" value="1"/>
</dbReference>
<evidence type="ECO:0000256" key="6">
    <source>
        <dbReference type="ARBA" id="ARBA00022729"/>
    </source>
</evidence>
<dbReference type="GeneID" id="100313621"/>
<dbReference type="CDD" id="cd18990">
    <property type="entry name" value="LGIC_ECD_GABAAR"/>
    <property type="match status" value="1"/>
</dbReference>
<feature type="transmembrane region" description="Helical" evidence="11">
    <location>
        <begin position="266"/>
        <end position="290"/>
    </location>
</feature>
<dbReference type="RefSeq" id="NP_001161557.1">
    <property type="nucleotide sequence ID" value="NM_001168085.1"/>
</dbReference>
<keyword evidence="15" id="KW-0675">Receptor</keyword>
<evidence type="ECO:0000256" key="3">
    <source>
        <dbReference type="ARBA" id="ARBA00022448"/>
    </source>
</evidence>
<dbReference type="OrthoDB" id="8890589at2759"/>
<sequence>MIARKPRQGKNTYGDNSYSKRENQRLWSILLLLLTLAVHGVSTDANTEEDGDHSSHNVTSTSTFLNTLLKTYDKRIRPNFDGDPVNVTVDMLISRIDNINEVTMDYGITIVLRQTWVDTRLEYNAVKQHIPPTSELLERIWVPDMFFTNEKDSHFHDQTRDNVLLRISPSGEILYSTRLTLTVACHMQLSRFPMDEQHCKLKMESYSYTVDEPVFVWTDYRPVQHEDDLELQQFDILENETIEIVHMYHTGNFSALELHYTLHRKLGYYIISTFLPSSLLVVLSWVSFWINPEAAPARVALCITTVLTITTMAIAVRDDLPKVSYVTAVDVWMSSCLFFVFGSLVEFAFVNFVSSLRKNEKKKKTDLKINVEKTKDGNDLADAVEKCLPQAINIEKCERCGTHASRYWRKRALFVDKVARIVFPLLYFIFNIMFWPIYLREGMPSWLIND</sequence>
<evidence type="ECO:0000313" key="17">
    <source>
        <dbReference type="RefSeq" id="NP_001161557.1"/>
    </source>
</evidence>
<evidence type="ECO:0000256" key="4">
    <source>
        <dbReference type="ARBA" id="ARBA00022475"/>
    </source>
</evidence>
<evidence type="ECO:0000313" key="15">
    <source>
        <dbReference type="EMBL" id="ACY92537.1"/>
    </source>
</evidence>
<keyword evidence="7 11" id="KW-1133">Transmembrane helix</keyword>
<evidence type="ECO:0000256" key="12">
    <source>
        <dbReference type="SAM" id="SignalP"/>
    </source>
</evidence>
<evidence type="ECO:0000313" key="16">
    <source>
        <dbReference type="Proteomes" id="UP000694865"/>
    </source>
</evidence>
<feature type="transmembrane region" description="Helical" evidence="11">
    <location>
        <begin position="331"/>
        <end position="354"/>
    </location>
</feature>
<gene>
    <name evidence="17" type="primary">LOC100313621</name>
</gene>
<dbReference type="InterPro" id="IPR018000">
    <property type="entry name" value="Neurotransmitter_ion_chnl_CS"/>
</dbReference>
<feature type="signal peptide" evidence="12 17">
    <location>
        <begin position="1"/>
        <end position="40"/>
    </location>
</feature>
<dbReference type="AlphaFoldDB" id="D1LX31"/>
<evidence type="ECO:0000256" key="7">
    <source>
        <dbReference type="ARBA" id="ARBA00022989"/>
    </source>
</evidence>
<dbReference type="InterPro" id="IPR036734">
    <property type="entry name" value="Neur_chan_lig-bd_sf"/>
</dbReference>
<dbReference type="Pfam" id="PF02931">
    <property type="entry name" value="Neur_chan_LBD"/>
    <property type="match status" value="1"/>
</dbReference>